<sequence length="156" mass="17418">MSNQRAATDKAGVFRPLYVVQVRKNHLRKKALMTRRGLFISVLFFMLAGCVTLPPRDKASVTAVRGNICIRLPAQQGERLDWMEIMESARPSSTIIHYDVAHPVWIAAGECLPVKGFHFVAGKSYSVLIATVINAKEARQYESRFTMGQGLAVIQE</sequence>
<name>A7MN48_CROS8</name>
<dbReference type="InterPro" id="IPR054657">
    <property type="entry name" value="T6SS_periplasmic_put"/>
</dbReference>
<reference evidence="3 4" key="1">
    <citation type="journal article" date="2010" name="PLoS ONE">
        <title>Genome sequence of Cronobacter sakazakii BAA-894 and comparative genomic hybridization analysis with other Cronobacter species.</title>
        <authorList>
            <person name="Kucerova E."/>
            <person name="Clifton S.W."/>
            <person name="Xia X.Q."/>
            <person name="Long F."/>
            <person name="Porwollik S."/>
            <person name="Fulton L."/>
            <person name="Fronick C."/>
            <person name="Minx P."/>
            <person name="Kyung K."/>
            <person name="Warren W."/>
            <person name="Fulton R."/>
            <person name="Feng D."/>
            <person name="Wollam A."/>
            <person name="Shah N."/>
            <person name="Bhonagiri V."/>
            <person name="Nash W.E."/>
            <person name="Hallsworth-Pepin K."/>
            <person name="Wilson R.K."/>
            <person name="McClelland M."/>
            <person name="Forsythe S.J."/>
        </authorList>
    </citation>
    <scope>NUCLEOTIDE SEQUENCE [LARGE SCALE GENOMIC DNA]</scope>
    <source>
        <strain evidence="3 4">ATCC BAA-894</strain>
    </source>
</reference>
<dbReference type="AlphaFoldDB" id="A7MN48"/>
<dbReference type="KEGG" id="esa:ESA_03002"/>
<evidence type="ECO:0000313" key="4">
    <source>
        <dbReference type="Proteomes" id="UP000000260"/>
    </source>
</evidence>
<evidence type="ECO:0000313" key="3">
    <source>
        <dbReference type="EMBL" id="ABU78231.1"/>
    </source>
</evidence>
<proteinExistence type="predicted"/>
<dbReference type="InterPro" id="IPR055903">
    <property type="entry name" value="DUF7480"/>
</dbReference>
<evidence type="ECO:0000259" key="2">
    <source>
        <dbReference type="Pfam" id="PF24295"/>
    </source>
</evidence>
<dbReference type="NCBIfam" id="NF045617">
    <property type="entry name" value="mostly_LP"/>
    <property type="match status" value="1"/>
</dbReference>
<evidence type="ECO:0000256" key="1">
    <source>
        <dbReference type="SAM" id="Phobius"/>
    </source>
</evidence>
<keyword evidence="1" id="KW-0812">Transmembrane</keyword>
<protein>
    <recommendedName>
        <fullName evidence="2">DUF7480 domain-containing protein</fullName>
    </recommendedName>
</protein>
<feature type="transmembrane region" description="Helical" evidence="1">
    <location>
        <begin position="37"/>
        <end position="55"/>
    </location>
</feature>
<keyword evidence="4" id="KW-1185">Reference proteome</keyword>
<keyword evidence="1" id="KW-0472">Membrane</keyword>
<accession>A7MN48</accession>
<dbReference type="Proteomes" id="UP000000260">
    <property type="component" value="Chromosome"/>
</dbReference>
<dbReference type="EMBL" id="CP000783">
    <property type="protein sequence ID" value="ABU78231.1"/>
    <property type="molecule type" value="Genomic_DNA"/>
</dbReference>
<feature type="domain" description="DUF7480" evidence="2">
    <location>
        <begin position="57"/>
        <end position="148"/>
    </location>
</feature>
<dbReference type="Pfam" id="PF24295">
    <property type="entry name" value="DUF7480"/>
    <property type="match status" value="1"/>
</dbReference>
<keyword evidence="1" id="KW-1133">Transmembrane helix</keyword>
<dbReference type="HOGENOM" id="CLU_142129_2_0_6"/>
<organism evidence="3 4">
    <name type="scientific">Cronobacter sakazakii (strain ATCC BAA-894)</name>
    <name type="common">Enterobacter sakazakii</name>
    <dbReference type="NCBI Taxonomy" id="290339"/>
    <lineage>
        <taxon>Bacteria</taxon>
        <taxon>Pseudomonadati</taxon>
        <taxon>Pseudomonadota</taxon>
        <taxon>Gammaproteobacteria</taxon>
        <taxon>Enterobacterales</taxon>
        <taxon>Enterobacteriaceae</taxon>
        <taxon>Cronobacter</taxon>
    </lineage>
</organism>
<dbReference type="RefSeq" id="WP_012125581.1">
    <property type="nucleotide sequence ID" value="NC_009778.1"/>
</dbReference>
<gene>
    <name evidence="3" type="ordered locus">ESA_03002</name>
</gene>